<organism evidence="2 3">
    <name type="scientific">Cercophora newfieldiana</name>
    <dbReference type="NCBI Taxonomy" id="92897"/>
    <lineage>
        <taxon>Eukaryota</taxon>
        <taxon>Fungi</taxon>
        <taxon>Dikarya</taxon>
        <taxon>Ascomycota</taxon>
        <taxon>Pezizomycotina</taxon>
        <taxon>Sordariomycetes</taxon>
        <taxon>Sordariomycetidae</taxon>
        <taxon>Sordariales</taxon>
        <taxon>Lasiosphaeriaceae</taxon>
        <taxon>Cercophora</taxon>
    </lineage>
</organism>
<evidence type="ECO:0000256" key="1">
    <source>
        <dbReference type="SAM" id="MobiDB-lite"/>
    </source>
</evidence>
<evidence type="ECO:0000313" key="3">
    <source>
        <dbReference type="Proteomes" id="UP001174936"/>
    </source>
</evidence>
<gene>
    <name evidence="2" type="ORF">B0T16DRAFT_410848</name>
</gene>
<feature type="region of interest" description="Disordered" evidence="1">
    <location>
        <begin position="47"/>
        <end position="68"/>
    </location>
</feature>
<protein>
    <submittedName>
        <fullName evidence="2">Uncharacterized protein</fullName>
    </submittedName>
</protein>
<evidence type="ECO:0000313" key="2">
    <source>
        <dbReference type="EMBL" id="KAK0649885.1"/>
    </source>
</evidence>
<proteinExistence type="predicted"/>
<comment type="caution">
    <text evidence="2">The sequence shown here is derived from an EMBL/GenBank/DDBJ whole genome shotgun (WGS) entry which is preliminary data.</text>
</comment>
<dbReference type="Proteomes" id="UP001174936">
    <property type="component" value="Unassembled WGS sequence"/>
</dbReference>
<feature type="region of interest" description="Disordered" evidence="1">
    <location>
        <begin position="241"/>
        <end position="320"/>
    </location>
</feature>
<sequence length="320" mass="36350">MSQTTQTVAPVRTAAHILLYTRTPNNESLADFRQNALQSVVQDAANINDSERHTRERNTPAADVNTHGEKENFLTAPQSLGTIQVPGLIESHDPMRAVLSATRQQQEIDRAARNLASISIADSQRDIEFEFWRQAVCRDFVLKHWQLGDENEVFSYIPSPLDTPEQKKRRIRHFRRRMFAKIMSAGWDRVYMDPNFGYNDWHTHWYMLMHGSDEDMEARLQAVVAGFGGHHGNANAAIRSGVQGARGRQLPDDDDMPLGRRQTNVNVRQQTAPTPTVSTSAEETEREAARPERGGFRGIEDAMGGLQLGPRPRRWTRDLR</sequence>
<accession>A0AA39YDH3</accession>
<feature type="compositionally biased region" description="Basic and acidic residues" evidence="1">
    <location>
        <begin position="49"/>
        <end position="58"/>
    </location>
</feature>
<feature type="compositionally biased region" description="Polar residues" evidence="1">
    <location>
        <begin position="261"/>
        <end position="280"/>
    </location>
</feature>
<feature type="compositionally biased region" description="Basic and acidic residues" evidence="1">
    <location>
        <begin position="286"/>
        <end position="300"/>
    </location>
</feature>
<keyword evidence="3" id="KW-1185">Reference proteome</keyword>
<name>A0AA39YDH3_9PEZI</name>
<dbReference type="AlphaFoldDB" id="A0AA39YDH3"/>
<dbReference type="EMBL" id="JAULSV010000003">
    <property type="protein sequence ID" value="KAK0649885.1"/>
    <property type="molecule type" value="Genomic_DNA"/>
</dbReference>
<reference evidence="2" key="1">
    <citation type="submission" date="2023-06" db="EMBL/GenBank/DDBJ databases">
        <title>Genome-scale phylogeny and comparative genomics of the fungal order Sordariales.</title>
        <authorList>
            <consortium name="Lawrence Berkeley National Laboratory"/>
            <person name="Hensen N."/>
            <person name="Bonometti L."/>
            <person name="Westerberg I."/>
            <person name="Brannstrom I.O."/>
            <person name="Guillou S."/>
            <person name="Cros-Aarteil S."/>
            <person name="Calhoun S."/>
            <person name="Haridas S."/>
            <person name="Kuo A."/>
            <person name="Mondo S."/>
            <person name="Pangilinan J."/>
            <person name="Riley R."/>
            <person name="Labutti K."/>
            <person name="Andreopoulos B."/>
            <person name="Lipzen A."/>
            <person name="Chen C."/>
            <person name="Yanf M."/>
            <person name="Daum C."/>
            <person name="Ng V."/>
            <person name="Clum A."/>
            <person name="Steindorff A."/>
            <person name="Ohm R."/>
            <person name="Martin F."/>
            <person name="Silar P."/>
            <person name="Natvig D."/>
            <person name="Lalanne C."/>
            <person name="Gautier V."/>
            <person name="Ament-Velasquez S.L."/>
            <person name="Kruys A."/>
            <person name="Hutchinson M.I."/>
            <person name="Powell A.J."/>
            <person name="Barry K."/>
            <person name="Miller A.N."/>
            <person name="Grigoriev I.V."/>
            <person name="Debuchy R."/>
            <person name="Gladieux P."/>
            <person name="Thoren M.H."/>
            <person name="Johannesson H."/>
        </authorList>
    </citation>
    <scope>NUCLEOTIDE SEQUENCE</scope>
    <source>
        <strain evidence="2">SMH2532-1</strain>
    </source>
</reference>